<keyword evidence="1" id="KW-0678">Repressor</keyword>
<dbReference type="PRINTS" id="PR00455">
    <property type="entry name" value="HTHTETR"/>
</dbReference>
<sequence length="215" mass="24057">MEELYTQSARTGARLSPEERRSALINATLRCIIKEGHAGLSVRKVCQEAGVSAGLLTHHFTGKEELIIEAYRFLTKDIYSRINQSLAQVSEPSALKKLRLFIDVSFRRPVLDKDYLMVWLVFWGLSKQKPAIAVLRNEVNDTVISTLEKLMTATVSELSLEAVNVRLAATGLSALMDGLWLEWSLNSTNFSPDEAAKICQCWVDAFVANALQRLN</sequence>
<evidence type="ECO:0000313" key="7">
    <source>
        <dbReference type="EMBL" id="SEK55401.1"/>
    </source>
</evidence>
<evidence type="ECO:0000313" key="8">
    <source>
        <dbReference type="Proteomes" id="UP000199297"/>
    </source>
</evidence>
<dbReference type="Pfam" id="PF00440">
    <property type="entry name" value="TetR_N"/>
    <property type="match status" value="1"/>
</dbReference>
<evidence type="ECO:0000256" key="4">
    <source>
        <dbReference type="ARBA" id="ARBA00023163"/>
    </source>
</evidence>
<dbReference type="PANTHER" id="PTHR30055">
    <property type="entry name" value="HTH-TYPE TRANSCRIPTIONAL REGULATOR RUTR"/>
    <property type="match status" value="1"/>
</dbReference>
<keyword evidence="3 5" id="KW-0238">DNA-binding</keyword>
<evidence type="ECO:0000256" key="1">
    <source>
        <dbReference type="ARBA" id="ARBA00022491"/>
    </source>
</evidence>
<dbReference type="PROSITE" id="PS50977">
    <property type="entry name" value="HTH_TETR_2"/>
    <property type="match status" value="1"/>
</dbReference>
<dbReference type="EMBL" id="FOBI01000001">
    <property type="protein sequence ID" value="SEK55401.1"/>
    <property type="molecule type" value="Genomic_DNA"/>
</dbReference>
<dbReference type="GO" id="GO:0000976">
    <property type="term" value="F:transcription cis-regulatory region binding"/>
    <property type="evidence" value="ECO:0007669"/>
    <property type="project" value="TreeGrafter"/>
</dbReference>
<feature type="domain" description="HTH tetR-type" evidence="6">
    <location>
        <begin position="18"/>
        <end position="78"/>
    </location>
</feature>
<gene>
    <name evidence="7" type="ORF">SAMN05216262_101647</name>
</gene>
<dbReference type="SUPFAM" id="SSF46689">
    <property type="entry name" value="Homeodomain-like"/>
    <property type="match status" value="1"/>
</dbReference>
<dbReference type="InterPro" id="IPR036271">
    <property type="entry name" value="Tet_transcr_reg_TetR-rel_C_sf"/>
</dbReference>
<evidence type="ECO:0000256" key="5">
    <source>
        <dbReference type="PROSITE-ProRule" id="PRU00335"/>
    </source>
</evidence>
<dbReference type="PANTHER" id="PTHR30055:SF228">
    <property type="entry name" value="TRANSCRIPTIONAL REGULATOR-RELATED"/>
    <property type="match status" value="1"/>
</dbReference>
<dbReference type="GO" id="GO:0003700">
    <property type="term" value="F:DNA-binding transcription factor activity"/>
    <property type="evidence" value="ECO:0007669"/>
    <property type="project" value="TreeGrafter"/>
</dbReference>
<dbReference type="InterPro" id="IPR050109">
    <property type="entry name" value="HTH-type_TetR-like_transc_reg"/>
</dbReference>
<dbReference type="InterPro" id="IPR001647">
    <property type="entry name" value="HTH_TetR"/>
</dbReference>
<reference evidence="8" key="1">
    <citation type="submission" date="2016-10" db="EMBL/GenBank/DDBJ databases">
        <authorList>
            <person name="Varghese N."/>
            <person name="Submissions S."/>
        </authorList>
    </citation>
    <scope>NUCLEOTIDE SEQUENCE [LARGE SCALE GENOMIC DNA]</scope>
    <source>
        <strain evidence="8">CGMCC 1.9127</strain>
    </source>
</reference>
<dbReference type="Gene3D" id="1.10.357.10">
    <property type="entry name" value="Tetracycline Repressor, domain 2"/>
    <property type="match status" value="1"/>
</dbReference>
<dbReference type="OrthoDB" id="8982136at2"/>
<evidence type="ECO:0000256" key="3">
    <source>
        <dbReference type="ARBA" id="ARBA00023125"/>
    </source>
</evidence>
<keyword evidence="2" id="KW-0805">Transcription regulation</keyword>
<evidence type="ECO:0000256" key="2">
    <source>
        <dbReference type="ARBA" id="ARBA00023015"/>
    </source>
</evidence>
<feature type="DNA-binding region" description="H-T-H motif" evidence="5">
    <location>
        <begin position="41"/>
        <end position="60"/>
    </location>
</feature>
<dbReference type="STRING" id="641665.GCA_002104455_00059"/>
<dbReference type="RefSeq" id="WP_085282097.1">
    <property type="nucleotide sequence ID" value="NZ_FOBI01000001.1"/>
</dbReference>
<dbReference type="AlphaFoldDB" id="A0A1H7HYP7"/>
<proteinExistence type="predicted"/>
<dbReference type="SUPFAM" id="SSF48498">
    <property type="entry name" value="Tetracyclin repressor-like, C-terminal domain"/>
    <property type="match status" value="1"/>
</dbReference>
<keyword evidence="4" id="KW-0804">Transcription</keyword>
<dbReference type="Proteomes" id="UP000199297">
    <property type="component" value="Unassembled WGS sequence"/>
</dbReference>
<keyword evidence="8" id="KW-1185">Reference proteome</keyword>
<dbReference type="Pfam" id="PF13977">
    <property type="entry name" value="TetR_C_6"/>
    <property type="match status" value="1"/>
</dbReference>
<organism evidence="7 8">
    <name type="scientific">Colwellia chukchiensis</name>
    <dbReference type="NCBI Taxonomy" id="641665"/>
    <lineage>
        <taxon>Bacteria</taxon>
        <taxon>Pseudomonadati</taxon>
        <taxon>Pseudomonadota</taxon>
        <taxon>Gammaproteobacteria</taxon>
        <taxon>Alteromonadales</taxon>
        <taxon>Colwelliaceae</taxon>
        <taxon>Colwellia</taxon>
    </lineage>
</organism>
<dbReference type="InterPro" id="IPR009057">
    <property type="entry name" value="Homeodomain-like_sf"/>
</dbReference>
<evidence type="ECO:0000259" key="6">
    <source>
        <dbReference type="PROSITE" id="PS50977"/>
    </source>
</evidence>
<accession>A0A1H7HYP7</accession>
<name>A0A1H7HYP7_9GAMM</name>
<dbReference type="InterPro" id="IPR039538">
    <property type="entry name" value="BetI_C"/>
</dbReference>
<protein>
    <submittedName>
        <fullName evidence="7">Transcriptional regulator, TetR family</fullName>
    </submittedName>
</protein>